<feature type="repeat" description="WD" evidence="1">
    <location>
        <begin position="115"/>
        <end position="158"/>
    </location>
</feature>
<dbReference type="Gene3D" id="2.130.10.10">
    <property type="entry name" value="YVTN repeat-like/Quinoprotein amine dehydrogenase"/>
    <property type="match status" value="4"/>
</dbReference>
<feature type="region of interest" description="Disordered" evidence="2">
    <location>
        <begin position="994"/>
        <end position="1062"/>
    </location>
</feature>
<dbReference type="AlphaFoldDB" id="A0AAU9ISN3"/>
<dbReference type="Pfam" id="PF00400">
    <property type="entry name" value="WD40"/>
    <property type="match status" value="4"/>
</dbReference>
<evidence type="ECO:0000313" key="4">
    <source>
        <dbReference type="Proteomes" id="UP001162131"/>
    </source>
</evidence>
<dbReference type="Proteomes" id="UP001162131">
    <property type="component" value="Unassembled WGS sequence"/>
</dbReference>
<gene>
    <name evidence="3" type="ORF">BSTOLATCC_MIC15562</name>
</gene>
<dbReference type="InterPro" id="IPR001680">
    <property type="entry name" value="WD40_rpt"/>
</dbReference>
<sequence length="1203" mass="135316">MMPKERKVIVKKKKPASNVQLERVIGITSKGNNSIAVNPQTGEIAYIASGVVVFFNVQANKQTSHIFNQNSRVFSCLAFGSNGRYLAIGEGICKQPEITIWEFSAQKQYTPIKTLKGHKYGIELVAFSPDGSSLVSVGSEHDAGIFVWDWRQEYKLTSNKISKRILSVAFAPSGEFFVTGGVKSIKLWGFDRSGKPIPTPASESAEIKCMTSRNFDLAEMKEKSFASVAVSGANIFALTLDGILCVFTMDRVMDKWINLHTGGGYALHTAGNLLACGCAEGIIRCFDASSLEHIITLPRPPPLGQANISPGRKKQVISTDANSRFADTIALLLFDNNSSLYSLYSDRTVFVWNISKLDSVSVTRSFLHHSGSINDIQIMPSSTFELTQFITGSSDKTIRFWHLCHVDPRKLEGSIIKNVYSKDLSRIIYVSKNINHFKVAPQQQDDEGSIKCIKCSPDMKALAAGDTVGMLRIYDINNLSELLCMQAHDSDIMAIDYSGFEPFEGKNDTKGKNLLATGSRDRLIHLFNIDEDYKPITTIDDHSSSISDLCLIRTDGSDKLVSCGADKALIFRSVQAANISRDYQNLQKQKKFYSIKPHPIHKTVVTGEDKAIKIWSLDNGKVLKEFEDYLEKGVKAPADSNIKLAMDKSGMIIAACNQDKYIRLIDYYSGRLLGKMNVGEVPTAAAFTPNGRKVLVTTSDGCIFIWKLSTELANSIRARLSSANFPMIKNPEIVYESGLIESELKNEPEEAKEVIKPREEPKALKIHESLMPDWAKSNVPKQSEVRNKSPFDLAKDSEKPIPGAWGKTPVKFGLEEVAPLREDPIIKDPKLIKFQFQEVDSEDEGKKEDKKEEELEVVVTTVEEAKEEFTVTKSVVLPGGFKENIEEIKEESEVYYDAEEMLQPPEEIPDFEPESKAPGNPLRKSLSSSFWQQKQEKVVEQPLYFQYEPVETEPWHVPKIGVLNKEKQEDLKPKIDDVKKRLQDMGILGEGKWNRKKKSIDAKPEDAEQIPEEIQQEPEKIIENPIEKPEEIPIEIEEKKSKKERSHRGKHKKKREKKNELVESSLLESSAQNHFNSPYVQEAQNQESIIASSCDFQLSQCSMSETSFKLSKQHYIQGFKDLKSSLQDVKTFFEQTNPADPEYSMSLEESSQDIIEIQDLLRTISAQLGGSLQASQENNMLERYSEKLLTIIEQKIKRRVPEY</sequence>
<feature type="compositionally biased region" description="Acidic residues" evidence="2">
    <location>
        <begin position="1007"/>
        <end position="1016"/>
    </location>
</feature>
<dbReference type="SMART" id="SM00320">
    <property type="entry name" value="WD40"/>
    <property type="match status" value="12"/>
</dbReference>
<feature type="compositionally biased region" description="Basic residues" evidence="2">
    <location>
        <begin position="1042"/>
        <end position="1056"/>
    </location>
</feature>
<protein>
    <submittedName>
        <fullName evidence="3">Uncharacterized protein</fullName>
    </submittedName>
</protein>
<name>A0AAU9ISN3_9CILI</name>
<dbReference type="PANTHER" id="PTHR45589:SF1">
    <property type="entry name" value="WD REPEAT DOMAIN 62, ISOFORM G"/>
    <property type="match status" value="1"/>
</dbReference>
<keyword evidence="1" id="KW-0853">WD repeat</keyword>
<accession>A0AAU9ISN3</accession>
<feature type="region of interest" description="Disordered" evidence="2">
    <location>
        <begin position="904"/>
        <end position="927"/>
    </location>
</feature>
<reference evidence="3" key="1">
    <citation type="submission" date="2021-09" db="EMBL/GenBank/DDBJ databases">
        <authorList>
            <consortium name="AG Swart"/>
            <person name="Singh M."/>
            <person name="Singh A."/>
            <person name="Seah K."/>
            <person name="Emmerich C."/>
        </authorList>
    </citation>
    <scope>NUCLEOTIDE SEQUENCE</scope>
    <source>
        <strain evidence="3">ATCC30299</strain>
    </source>
</reference>
<dbReference type="InterPro" id="IPR011047">
    <property type="entry name" value="Quinoprotein_ADH-like_sf"/>
</dbReference>
<feature type="compositionally biased region" description="Basic and acidic residues" evidence="2">
    <location>
        <begin position="1017"/>
        <end position="1041"/>
    </location>
</feature>
<dbReference type="InterPro" id="IPR052779">
    <property type="entry name" value="WDR62"/>
</dbReference>
<dbReference type="EMBL" id="CAJZBQ010000015">
    <property type="protein sequence ID" value="CAG9316122.1"/>
    <property type="molecule type" value="Genomic_DNA"/>
</dbReference>
<feature type="repeat" description="WD" evidence="1">
    <location>
        <begin position="366"/>
        <end position="403"/>
    </location>
</feature>
<comment type="caution">
    <text evidence="3">The sequence shown here is derived from an EMBL/GenBank/DDBJ whole genome shotgun (WGS) entry which is preliminary data.</text>
</comment>
<evidence type="ECO:0000313" key="3">
    <source>
        <dbReference type="EMBL" id="CAG9316122.1"/>
    </source>
</evidence>
<evidence type="ECO:0000256" key="1">
    <source>
        <dbReference type="PROSITE-ProRule" id="PRU00221"/>
    </source>
</evidence>
<dbReference type="PANTHER" id="PTHR45589">
    <property type="entry name" value="WD REPEAT DOMAIN 62, ISOFORM G"/>
    <property type="match status" value="1"/>
</dbReference>
<evidence type="ECO:0000256" key="2">
    <source>
        <dbReference type="SAM" id="MobiDB-lite"/>
    </source>
</evidence>
<dbReference type="PROSITE" id="PS50082">
    <property type="entry name" value="WD_REPEATS_2"/>
    <property type="match status" value="2"/>
</dbReference>
<dbReference type="InterPro" id="IPR015943">
    <property type="entry name" value="WD40/YVTN_repeat-like_dom_sf"/>
</dbReference>
<organism evidence="3 4">
    <name type="scientific">Blepharisma stoltei</name>
    <dbReference type="NCBI Taxonomy" id="1481888"/>
    <lineage>
        <taxon>Eukaryota</taxon>
        <taxon>Sar</taxon>
        <taxon>Alveolata</taxon>
        <taxon>Ciliophora</taxon>
        <taxon>Postciliodesmatophora</taxon>
        <taxon>Heterotrichea</taxon>
        <taxon>Heterotrichida</taxon>
        <taxon>Blepharismidae</taxon>
        <taxon>Blepharisma</taxon>
    </lineage>
</organism>
<keyword evidence="4" id="KW-1185">Reference proteome</keyword>
<dbReference type="SUPFAM" id="SSF50998">
    <property type="entry name" value="Quinoprotein alcohol dehydrogenase-like"/>
    <property type="match status" value="2"/>
</dbReference>
<proteinExistence type="predicted"/>